<dbReference type="OrthoDB" id="7365807at2"/>
<keyword evidence="7" id="KW-1185">Reference proteome</keyword>
<dbReference type="InterPro" id="IPR009056">
    <property type="entry name" value="Cyt_c-like_dom"/>
</dbReference>
<evidence type="ECO:0000256" key="2">
    <source>
        <dbReference type="ARBA" id="ARBA00022723"/>
    </source>
</evidence>
<dbReference type="SUPFAM" id="SSF46626">
    <property type="entry name" value="Cytochrome c"/>
    <property type="match status" value="1"/>
</dbReference>
<keyword evidence="1 4" id="KW-0349">Heme</keyword>
<dbReference type="GO" id="GO:0020037">
    <property type="term" value="F:heme binding"/>
    <property type="evidence" value="ECO:0007669"/>
    <property type="project" value="InterPro"/>
</dbReference>
<evidence type="ECO:0000256" key="3">
    <source>
        <dbReference type="ARBA" id="ARBA00023004"/>
    </source>
</evidence>
<feature type="domain" description="Cytochrome c" evidence="5">
    <location>
        <begin position="138"/>
        <end position="236"/>
    </location>
</feature>
<accession>A0A037ZL35</accession>
<dbReference type="GO" id="GO:0009055">
    <property type="term" value="F:electron transfer activity"/>
    <property type="evidence" value="ECO:0007669"/>
    <property type="project" value="InterPro"/>
</dbReference>
<keyword evidence="3 4" id="KW-0408">Iron</keyword>
<reference evidence="6 7" key="1">
    <citation type="submission" date="2014-03" db="EMBL/GenBank/DDBJ databases">
        <title>Draft Genome Sequence of Actibacterium mucosum KCTC 23349, a Marine Alphaproteobacterium with Complex Ionic Requirements Isolated from Mediterranean Seawater at Malvarrosa Beach, Valencia, Spain.</title>
        <authorList>
            <person name="Arahal D.R."/>
            <person name="Shao Z."/>
            <person name="Lai Q."/>
            <person name="Pujalte M.J."/>
        </authorList>
    </citation>
    <scope>NUCLEOTIDE SEQUENCE [LARGE SCALE GENOMIC DNA]</scope>
    <source>
        <strain evidence="6 7">KCTC 23349</strain>
    </source>
</reference>
<gene>
    <name evidence="6" type="ORF">ACMU_01315</name>
</gene>
<comment type="caution">
    <text evidence="6">The sequence shown here is derived from an EMBL/GenBank/DDBJ whole genome shotgun (WGS) entry which is preliminary data.</text>
</comment>
<evidence type="ECO:0000256" key="4">
    <source>
        <dbReference type="PROSITE-ProRule" id="PRU00433"/>
    </source>
</evidence>
<sequence length="247" mass="26640">MLGIRRFLVSLCLIWVAAGAWADDRVLRLSAPEALTETGLLKHILPRFSLKTQVRVELVSDRPDAILGTEGRAVFEGVGQVWHLQVLNPDHPASDRFSGWLTSQVGKNTVTGFAPDGTALFSLPSARQVVAVQVEADGDAVLGLQVSRDKCSRCHVVEDGKRGFGIGSTPSFGVLRSLPDWEGRFAGFYVLNPHPAFTIIPDVTPPFPDSRPSPIVPVTLNLDELEAILAYVTGMPAADLGGDLVHQ</sequence>
<dbReference type="RefSeq" id="WP_035255412.1">
    <property type="nucleotide sequence ID" value="NZ_JFKE01000001.1"/>
</dbReference>
<evidence type="ECO:0000256" key="1">
    <source>
        <dbReference type="ARBA" id="ARBA00022617"/>
    </source>
</evidence>
<dbReference type="GO" id="GO:0046872">
    <property type="term" value="F:metal ion binding"/>
    <property type="evidence" value="ECO:0007669"/>
    <property type="project" value="UniProtKB-KW"/>
</dbReference>
<dbReference type="InterPro" id="IPR036909">
    <property type="entry name" value="Cyt_c-like_dom_sf"/>
</dbReference>
<dbReference type="PROSITE" id="PS51007">
    <property type="entry name" value="CYTC"/>
    <property type="match status" value="1"/>
</dbReference>
<dbReference type="STRING" id="1454373.ACMU_01315"/>
<dbReference type="EMBL" id="JFKE01000001">
    <property type="protein sequence ID" value="KAJ57161.1"/>
    <property type="molecule type" value="Genomic_DNA"/>
</dbReference>
<name>A0A037ZL35_9RHOB</name>
<dbReference type="Proteomes" id="UP000026249">
    <property type="component" value="Unassembled WGS sequence"/>
</dbReference>
<evidence type="ECO:0000313" key="7">
    <source>
        <dbReference type="Proteomes" id="UP000026249"/>
    </source>
</evidence>
<evidence type="ECO:0000259" key="5">
    <source>
        <dbReference type="PROSITE" id="PS51007"/>
    </source>
</evidence>
<dbReference type="AlphaFoldDB" id="A0A037ZL35"/>
<proteinExistence type="predicted"/>
<keyword evidence="2 4" id="KW-0479">Metal-binding</keyword>
<protein>
    <recommendedName>
        <fullName evidence="5">Cytochrome c domain-containing protein</fullName>
    </recommendedName>
</protein>
<evidence type="ECO:0000313" key="6">
    <source>
        <dbReference type="EMBL" id="KAJ57161.1"/>
    </source>
</evidence>
<organism evidence="6 7">
    <name type="scientific">Actibacterium mucosum KCTC 23349</name>
    <dbReference type="NCBI Taxonomy" id="1454373"/>
    <lineage>
        <taxon>Bacteria</taxon>
        <taxon>Pseudomonadati</taxon>
        <taxon>Pseudomonadota</taxon>
        <taxon>Alphaproteobacteria</taxon>
        <taxon>Rhodobacterales</taxon>
        <taxon>Roseobacteraceae</taxon>
        <taxon>Actibacterium</taxon>
    </lineage>
</organism>